<keyword evidence="2" id="KW-1185">Reference proteome</keyword>
<dbReference type="EMBL" id="CP067341">
    <property type="protein sequence ID" value="QQP10448.1"/>
    <property type="molecule type" value="Genomic_DNA"/>
</dbReference>
<reference evidence="1 2" key="1">
    <citation type="submission" date="2020-01" db="EMBL/GenBank/DDBJ databases">
        <authorList>
            <person name="Liu G."/>
            <person name="Liu B."/>
        </authorList>
    </citation>
    <scope>NUCLEOTIDE SEQUENCE [LARGE SCALE GENOMIC DNA]</scope>
    <source>
        <strain evidence="1 2">FJAT-51161</strain>
    </source>
</reference>
<proteinExistence type="predicted"/>
<name>A0ABX7AKU1_9BACI</name>
<gene>
    <name evidence="1" type="ORF">FJQ98_14240</name>
</gene>
<protein>
    <submittedName>
        <fullName evidence="1">Uncharacterized protein</fullName>
    </submittedName>
</protein>
<evidence type="ECO:0000313" key="1">
    <source>
        <dbReference type="EMBL" id="QQP10448.1"/>
    </source>
</evidence>
<organism evidence="1 2">
    <name type="scientific">Lysinibacillus agricola</name>
    <dbReference type="NCBI Taxonomy" id="2590012"/>
    <lineage>
        <taxon>Bacteria</taxon>
        <taxon>Bacillati</taxon>
        <taxon>Bacillota</taxon>
        <taxon>Bacilli</taxon>
        <taxon>Bacillales</taxon>
        <taxon>Bacillaceae</taxon>
        <taxon>Lysinibacillus</taxon>
    </lineage>
</organism>
<dbReference type="Proteomes" id="UP000596049">
    <property type="component" value="Chromosome"/>
</dbReference>
<sequence>MNERRVNLENTTFVIRTDDKRFDQALIEFLSNHCDNKKGNAVYFNLNKVGAKKVMAIVQEG</sequence>
<evidence type="ECO:0000313" key="2">
    <source>
        <dbReference type="Proteomes" id="UP000596049"/>
    </source>
</evidence>
<accession>A0ABX7AKU1</accession>